<evidence type="ECO:0000256" key="9">
    <source>
        <dbReference type="ARBA" id="ARBA00023002"/>
    </source>
</evidence>
<dbReference type="CDD" id="cd11020">
    <property type="entry name" value="CuRO_1_CuNIR"/>
    <property type="match status" value="1"/>
</dbReference>
<evidence type="ECO:0000259" key="14">
    <source>
        <dbReference type="Pfam" id="PF07732"/>
    </source>
</evidence>
<comment type="catalytic activity">
    <reaction evidence="11">
        <text>nitric oxide + Fe(III)-[cytochrome c] + H2O = Fe(II)-[cytochrome c] + nitrite + 2 H(+)</text>
        <dbReference type="Rhea" id="RHEA:15233"/>
        <dbReference type="Rhea" id="RHEA-COMP:10350"/>
        <dbReference type="Rhea" id="RHEA-COMP:14399"/>
        <dbReference type="ChEBI" id="CHEBI:15377"/>
        <dbReference type="ChEBI" id="CHEBI:15378"/>
        <dbReference type="ChEBI" id="CHEBI:16301"/>
        <dbReference type="ChEBI" id="CHEBI:16480"/>
        <dbReference type="ChEBI" id="CHEBI:29033"/>
        <dbReference type="ChEBI" id="CHEBI:29034"/>
        <dbReference type="EC" id="1.7.2.1"/>
    </reaction>
</comment>
<keyword evidence="8" id="KW-0677">Repeat</keyword>
<feature type="transmembrane region" description="Helical" evidence="13">
    <location>
        <begin position="54"/>
        <end position="75"/>
    </location>
</feature>
<feature type="transmembrane region" description="Helical" evidence="13">
    <location>
        <begin position="222"/>
        <end position="241"/>
    </location>
</feature>
<feature type="domain" description="EfeO-type cupredoxin-like" evidence="15">
    <location>
        <begin position="491"/>
        <end position="566"/>
    </location>
</feature>
<comment type="subunit">
    <text evidence="4">Homotrimer.</text>
</comment>
<keyword evidence="13" id="KW-1133">Transmembrane helix</keyword>
<proteinExistence type="inferred from homology"/>
<dbReference type="EC" id="1.7.2.1" evidence="5"/>
<dbReference type="EMBL" id="BAABGP010000004">
    <property type="protein sequence ID" value="GAA4480375.1"/>
    <property type="molecule type" value="Genomic_DNA"/>
</dbReference>
<feature type="transmembrane region" description="Helical" evidence="13">
    <location>
        <begin position="96"/>
        <end position="115"/>
    </location>
</feature>
<evidence type="ECO:0000256" key="7">
    <source>
        <dbReference type="ARBA" id="ARBA00022723"/>
    </source>
</evidence>
<evidence type="ECO:0000256" key="1">
    <source>
        <dbReference type="ARBA" id="ARBA00001960"/>
    </source>
</evidence>
<evidence type="ECO:0000256" key="11">
    <source>
        <dbReference type="ARBA" id="ARBA00049340"/>
    </source>
</evidence>
<dbReference type="InterPro" id="IPR011707">
    <property type="entry name" value="Cu-oxidase-like_N"/>
</dbReference>
<evidence type="ECO:0000256" key="6">
    <source>
        <dbReference type="ARBA" id="ARBA00017290"/>
    </source>
</evidence>
<dbReference type="PANTHER" id="PTHR11709">
    <property type="entry name" value="MULTI-COPPER OXIDASE"/>
    <property type="match status" value="1"/>
</dbReference>
<comment type="cofactor">
    <cofactor evidence="1">
        <name>Cu(+)</name>
        <dbReference type="ChEBI" id="CHEBI:49552"/>
    </cofactor>
</comment>
<feature type="transmembrane region" description="Helical" evidence="13">
    <location>
        <begin position="468"/>
        <end position="485"/>
    </location>
</feature>
<feature type="transmembrane region" description="Helical" evidence="13">
    <location>
        <begin position="279"/>
        <end position="303"/>
    </location>
</feature>
<keyword evidence="9" id="KW-0560">Oxidoreductase</keyword>
<feature type="transmembrane region" description="Helical" evidence="13">
    <location>
        <begin position="385"/>
        <end position="405"/>
    </location>
</feature>
<feature type="region of interest" description="Disordered" evidence="12">
    <location>
        <begin position="437"/>
        <end position="462"/>
    </location>
</feature>
<protein>
    <recommendedName>
        <fullName evidence="6">Copper-containing nitrite reductase</fullName>
        <ecNumber evidence="5">1.7.2.1</ecNumber>
    </recommendedName>
</protein>
<dbReference type="PANTHER" id="PTHR11709:SF394">
    <property type="entry name" value="FI03373P-RELATED"/>
    <property type="match status" value="1"/>
</dbReference>
<comment type="similarity">
    <text evidence="3">Belongs to the multicopper oxidase family.</text>
</comment>
<keyword evidence="7" id="KW-0479">Metal-binding</keyword>
<dbReference type="InterPro" id="IPR008972">
    <property type="entry name" value="Cupredoxin"/>
</dbReference>
<dbReference type="Pfam" id="PF07732">
    <property type="entry name" value="Cu-oxidase_3"/>
    <property type="match status" value="1"/>
</dbReference>
<dbReference type="Proteomes" id="UP001500731">
    <property type="component" value="Unassembled WGS sequence"/>
</dbReference>
<evidence type="ECO:0000256" key="8">
    <source>
        <dbReference type="ARBA" id="ARBA00022737"/>
    </source>
</evidence>
<evidence type="ECO:0000313" key="17">
    <source>
        <dbReference type="Proteomes" id="UP001500731"/>
    </source>
</evidence>
<keyword evidence="17" id="KW-1185">Reference proteome</keyword>
<evidence type="ECO:0000256" key="4">
    <source>
        <dbReference type="ARBA" id="ARBA00011233"/>
    </source>
</evidence>
<feature type="transmembrane region" description="Helical" evidence="13">
    <location>
        <begin position="152"/>
        <end position="174"/>
    </location>
</feature>
<feature type="transmembrane region" description="Helical" evidence="13">
    <location>
        <begin position="31"/>
        <end position="48"/>
    </location>
</feature>
<sequence length="918" mass="94452">MPTLLPERPQQPAGADRAPNRGFWALRDIPTALWLLILVAVVLVHRSLPVAGWLMLHLLLLGAVTHAILVWSQYFSFALLRAAPSVSDRRTQSWRLALSNAGALAVLLGVVLGIWPVTLVGAAALIVAVLWHAVSLVLRARGSLPGLFGRTIRYYIVAAAMLAVGVALGAWLARDHSDHDLVLAHALLNVFGWIGLTVAGTLVTLWPTILRTRADAHAPVGAARALPVLAGGVLIAAAGAAAGLMPVVALGLLGYATGLGIIAVSLWRAARVSPPRSFAALSVAAGFLWWAGCLVTLTVVAILSSIPGILPAHVAAAHEHAGAAAAMAGSMAVQNALDTVAPFLAAGFAAQVLIGALSYLVPVVLGGGPTPVRVGTAAFDRAGSLRIAAANVALLVCVLPVSSVMRVAASVLYLVAAAAFLPIMFAAMRAQARAKRRGAAPGGHGAAPGRGPIEPEGERPRGHRAGQAIAGLIAVIMVVAGAAAFDPVSLGWSAVPAAAGDAPVKVVTVHAANMRFTPSRIEVPAGTHLKIALTNTDTGQVHDLVFANGTGGTRLAPGASETIDVGVITANLEGWCSIIGHRQAGMTLTVVATGSVPAPAPSASGSMPGMGAMPGNTGSGSAGIDLSAAPGAGFHPYDAELPPLEPANGPVTRHITMTVADRTVEVAPGVTQTLWEYNGTAPGPVLHGRVGDTFVVTLVNHSDMGHSIDFHAGELAPDEPMRTIAPGQSLTYRFTAGHSGIWMYHCSTMPMSAHIASGMYGAVVVEPKDLAAVARSYVLVQGEYYLGDHQGGSVDTAKLVAGTPDLVVFNGYANQYDHAPLTAVVGERVRVWVLDAGVERASSFHIVGGQFDTVWSEGRYLVDHATDTGSQALGLQPAQGGFVELAFPEAGHYPFVSHYMLDAERGAHGIFDVTAAAG</sequence>
<name>A0ABP8P225_9MICO</name>
<dbReference type="InterPro" id="IPR028096">
    <property type="entry name" value="EfeO_Cupredoxin"/>
</dbReference>
<evidence type="ECO:0000313" key="16">
    <source>
        <dbReference type="EMBL" id="GAA4480375.1"/>
    </source>
</evidence>
<comment type="caution">
    <text evidence="16">The sequence shown here is derived from an EMBL/GenBank/DDBJ whole genome shotgun (WGS) entry which is preliminary data.</text>
</comment>
<organism evidence="16 17">
    <name type="scientific">Microbacterium panaciterrae</name>
    <dbReference type="NCBI Taxonomy" id="985759"/>
    <lineage>
        <taxon>Bacteria</taxon>
        <taxon>Bacillati</taxon>
        <taxon>Actinomycetota</taxon>
        <taxon>Actinomycetes</taxon>
        <taxon>Micrococcales</taxon>
        <taxon>Microbacteriaceae</taxon>
        <taxon>Microbacterium</taxon>
    </lineage>
</organism>
<feature type="transmembrane region" description="Helical" evidence="13">
    <location>
        <begin position="121"/>
        <end position="140"/>
    </location>
</feature>
<accession>A0ABP8P225</accession>
<feature type="transmembrane region" description="Helical" evidence="13">
    <location>
        <begin position="340"/>
        <end position="365"/>
    </location>
</feature>
<dbReference type="SUPFAM" id="SSF49503">
    <property type="entry name" value="Cupredoxins"/>
    <property type="match status" value="3"/>
</dbReference>
<evidence type="ECO:0000256" key="10">
    <source>
        <dbReference type="ARBA" id="ARBA00023008"/>
    </source>
</evidence>
<dbReference type="RefSeq" id="WP_345184408.1">
    <property type="nucleotide sequence ID" value="NZ_BAABGP010000004.1"/>
</dbReference>
<dbReference type="PRINTS" id="PR00695">
    <property type="entry name" value="CUNO2RDTASE"/>
</dbReference>
<feature type="domain" description="Plastocyanin-like" evidence="14">
    <location>
        <begin position="659"/>
        <end position="768"/>
    </location>
</feature>
<dbReference type="Pfam" id="PF13473">
    <property type="entry name" value="Cupredoxin_1"/>
    <property type="match status" value="1"/>
</dbReference>
<evidence type="ECO:0000256" key="2">
    <source>
        <dbReference type="ARBA" id="ARBA00001973"/>
    </source>
</evidence>
<dbReference type="Gene3D" id="2.60.40.420">
    <property type="entry name" value="Cupredoxins - blue copper proteins"/>
    <property type="match status" value="3"/>
</dbReference>
<evidence type="ECO:0000256" key="13">
    <source>
        <dbReference type="SAM" id="Phobius"/>
    </source>
</evidence>
<evidence type="ECO:0000256" key="12">
    <source>
        <dbReference type="SAM" id="MobiDB-lite"/>
    </source>
</evidence>
<dbReference type="CDD" id="cd04208">
    <property type="entry name" value="CuRO_2_CuNIR"/>
    <property type="match status" value="1"/>
</dbReference>
<gene>
    <name evidence="16" type="ORF">GCM10023171_07110</name>
</gene>
<comment type="cofactor">
    <cofactor evidence="2">
        <name>Cu(2+)</name>
        <dbReference type="ChEBI" id="CHEBI:29036"/>
    </cofactor>
</comment>
<feature type="transmembrane region" description="Helical" evidence="13">
    <location>
        <begin position="247"/>
        <end position="267"/>
    </location>
</feature>
<keyword evidence="13" id="KW-0472">Membrane</keyword>
<dbReference type="InterPro" id="IPR001287">
    <property type="entry name" value="NO2-reductase_Cu"/>
</dbReference>
<dbReference type="InterPro" id="IPR045087">
    <property type="entry name" value="Cu-oxidase_fam"/>
</dbReference>
<evidence type="ECO:0000256" key="5">
    <source>
        <dbReference type="ARBA" id="ARBA00011882"/>
    </source>
</evidence>
<feature type="transmembrane region" description="Helical" evidence="13">
    <location>
        <begin position="411"/>
        <end position="428"/>
    </location>
</feature>
<keyword evidence="10" id="KW-0186">Copper</keyword>
<evidence type="ECO:0000256" key="3">
    <source>
        <dbReference type="ARBA" id="ARBA00010609"/>
    </source>
</evidence>
<evidence type="ECO:0000259" key="15">
    <source>
        <dbReference type="Pfam" id="PF13473"/>
    </source>
</evidence>
<reference evidence="17" key="1">
    <citation type="journal article" date="2019" name="Int. J. Syst. Evol. Microbiol.">
        <title>The Global Catalogue of Microorganisms (GCM) 10K type strain sequencing project: providing services to taxonomists for standard genome sequencing and annotation.</title>
        <authorList>
            <consortium name="The Broad Institute Genomics Platform"/>
            <consortium name="The Broad Institute Genome Sequencing Center for Infectious Disease"/>
            <person name="Wu L."/>
            <person name="Ma J."/>
        </authorList>
    </citation>
    <scope>NUCLEOTIDE SEQUENCE [LARGE SCALE GENOMIC DNA]</scope>
    <source>
        <strain evidence="17">JCM 17839</strain>
    </source>
</reference>
<feature type="transmembrane region" description="Helical" evidence="13">
    <location>
        <begin position="186"/>
        <end position="210"/>
    </location>
</feature>
<keyword evidence="13" id="KW-0812">Transmembrane</keyword>